<evidence type="ECO:0000313" key="16">
    <source>
        <dbReference type="EMBL" id="KAK3090993.1"/>
    </source>
</evidence>
<dbReference type="SUPFAM" id="SSF55486">
    <property type="entry name" value="Metalloproteases ('zincins'), catalytic domain"/>
    <property type="match status" value="1"/>
</dbReference>
<evidence type="ECO:0000256" key="7">
    <source>
        <dbReference type="ARBA" id="ARBA00022833"/>
    </source>
</evidence>
<dbReference type="GO" id="GO:0006457">
    <property type="term" value="P:protein folding"/>
    <property type="evidence" value="ECO:0007669"/>
    <property type="project" value="InterPro"/>
</dbReference>
<evidence type="ECO:0000256" key="14">
    <source>
        <dbReference type="SAM" id="MobiDB-lite"/>
    </source>
</evidence>
<evidence type="ECO:0000256" key="9">
    <source>
        <dbReference type="ARBA" id="ARBA00023242"/>
    </source>
</evidence>
<dbReference type="InterPro" id="IPR024079">
    <property type="entry name" value="MetalloPept_cat_dom_sf"/>
</dbReference>
<keyword evidence="7 13" id="KW-0862">Zinc</keyword>
<feature type="region of interest" description="Disordered" evidence="14">
    <location>
        <begin position="928"/>
        <end position="1045"/>
    </location>
</feature>
<keyword evidence="4 13" id="KW-0645">Protease</keyword>
<organism evidence="16 17">
    <name type="scientific">Pinctada imbricata</name>
    <name type="common">Atlantic pearl-oyster</name>
    <name type="synonym">Pinctada martensii</name>
    <dbReference type="NCBI Taxonomy" id="66713"/>
    <lineage>
        <taxon>Eukaryota</taxon>
        <taxon>Metazoa</taxon>
        <taxon>Spiralia</taxon>
        <taxon>Lophotrochozoa</taxon>
        <taxon>Mollusca</taxon>
        <taxon>Bivalvia</taxon>
        <taxon>Autobranchia</taxon>
        <taxon>Pteriomorphia</taxon>
        <taxon>Pterioida</taxon>
        <taxon>Pterioidea</taxon>
        <taxon>Pteriidae</taxon>
        <taxon>Pinctada</taxon>
    </lineage>
</organism>
<feature type="compositionally biased region" description="Acidic residues" evidence="14">
    <location>
        <begin position="1097"/>
        <end position="1106"/>
    </location>
</feature>
<sequence length="1186" mass="136570">MAASMRGPSKLKLSRTILKLSHRLKSQQHPHETRYFVALPDIPSDTSETNSLLRYNDPPKFDVTPGRVLTGTAKTILDYDVELEKHKENLKGNPPQTFEDMFDPLEKARVPMWCAHHVGQQMFYSSSEYKLGLVCDRNEKQISRAENDRWRSRTIYESVKTVNTNRDSMKPYQQRLIDMYLYNSKIHGTEIKKVKKYDEMMHWMKMLQKSNEQFSQNLDSCYRLYMRRIEKRSELGSMPDKYLALMVPPGGDVSKGPYNLTMDPVIYHGMMQHCSNGFLRRDIWEKYNGLAGPDYVESYSSNGQTINDIRAYRQNIAELIGYKNFAEAQLQRRMVGSVENLANFLNGMRTSVLDKAKNDVALIQEFAAKCGLPGKLQPWDYEFFKSERKRYMFNFQENEVAQYFPYQKIKENMMQICTDLFGVQFKQITDCDKLYPTVEVYQVIEEDGSEAGTIHIDPFRRPSKFGGSYTHVARDHSDVMDTKPLVFMSLNFQTPINDSEPCLLTLEDVYTMFGEFGCTLQHVLAKSPYSELAGSNNLEKDAADICFHVLKEMALEPSFIKQLSSHHSTGEPVPERLLDTVLKAARHMIAYDVSKELYLSALDLELCIKTGIWYPHMERIWKLYMPTPLHEEDYHPCHMTDMFPGEKACGYYTNLWTQMIATDIFKTFQETGFEDKEKIAAVGRRVQSLKGDVNWFGGKGSVKDLVELYQNQADEVLLVTSAGELDVELWSKEAPKACRNFVQLCMEGYYDGTIFHRVVPDFIVQGGDPTGTGEGGESIYGKPFKDEFHSRLRFVRRGLVAMANAGKNDNGSQFFITMGQTQELQNKHTIFGKVTGNTVYNLSKLQEVEIDDNERPVHPHKIKSAMILSNPYDDIVPRNQKKEKSDSEKKSKSKSQSKATKNFKLLSFGEEAEEDEVETDLACKDLSAKGKSSHDLLDDPTLSTESAVQESKGRTALPEDVKSDNDDEKSSEDEEQRKKMKDSIKEKLKGDKKSEQPKKDTDEKDDSKTKALKLEAKRLRRELKGLDKEEKEEIKQEEKKPPANDLVAAYMAEKEKYKNIKKENKKGKGSREELTLAMLSKFQSKLSAAKLLGGSYSDDEEEEKEEDKEKEYKKEEEEAEDEGDSSWQVLLRHKLQFEDKKRKVIDANIADEDRYEIYDPRNPLTKRRREMSKNAMKDKNSKQQKL</sequence>
<evidence type="ECO:0000256" key="13">
    <source>
        <dbReference type="RuleBase" id="RU003435"/>
    </source>
</evidence>
<dbReference type="InterPro" id="IPR001567">
    <property type="entry name" value="Pept_M3A_M3B_dom"/>
</dbReference>
<feature type="compositionally biased region" description="Basic and acidic residues" evidence="14">
    <location>
        <begin position="1107"/>
        <end position="1116"/>
    </location>
</feature>
<comment type="subunit">
    <text evidence="12">Part of the activated spliceosome B/catalytic step 1 spliceosome, one of the forms of the spliceosome which has a well-formed active site but still cannot catalyze the branching reaction and is composed at least of 52 proteins, the U2, U5 and U6 snRNAs and the pre-mRNA. Recruited during early steps of activated spliceosome B maturation, it is probably one of the first proteins released from this complex as he matures to the spliceosome C complex. Component of the minor spliceosome, which splices U12-type introns.</text>
</comment>
<feature type="compositionally biased region" description="Basic and acidic residues" evidence="14">
    <location>
        <begin position="1171"/>
        <end position="1186"/>
    </location>
</feature>
<dbReference type="InterPro" id="IPR024077">
    <property type="entry name" value="Neurolysin/TOP_dom2"/>
</dbReference>
<dbReference type="PROSITE" id="PS00170">
    <property type="entry name" value="CSA_PPIASE_1"/>
    <property type="match status" value="1"/>
</dbReference>
<evidence type="ECO:0000256" key="2">
    <source>
        <dbReference type="ARBA" id="ARBA00006040"/>
    </source>
</evidence>
<dbReference type="PROSITE" id="PS50072">
    <property type="entry name" value="CSA_PPIASE_2"/>
    <property type="match status" value="1"/>
</dbReference>
<feature type="compositionally biased region" description="Basic and acidic residues" evidence="14">
    <location>
        <begin position="880"/>
        <end position="890"/>
    </location>
</feature>
<feature type="domain" description="PPIase cyclophilin-type" evidence="15">
    <location>
        <begin position="712"/>
        <end position="867"/>
    </location>
</feature>
<dbReference type="Pfam" id="PF00160">
    <property type="entry name" value="Pro_isomerase"/>
    <property type="match status" value="1"/>
</dbReference>
<dbReference type="InterPro" id="IPR002130">
    <property type="entry name" value="Cyclophilin-type_PPIase_dom"/>
</dbReference>
<feature type="compositionally biased region" description="Acidic residues" evidence="14">
    <location>
        <begin position="965"/>
        <end position="974"/>
    </location>
</feature>
<accession>A0AA88XSN7</accession>
<keyword evidence="17" id="KW-1185">Reference proteome</keyword>
<evidence type="ECO:0000256" key="5">
    <source>
        <dbReference type="ARBA" id="ARBA00022723"/>
    </source>
</evidence>
<reference evidence="16" key="1">
    <citation type="submission" date="2019-08" db="EMBL/GenBank/DDBJ databases">
        <title>The improved chromosome-level genome for the pearl oyster Pinctada fucata martensii using PacBio sequencing and Hi-C.</title>
        <authorList>
            <person name="Zheng Z."/>
        </authorList>
    </citation>
    <scope>NUCLEOTIDE SEQUENCE</scope>
    <source>
        <strain evidence="16">ZZ-2019</strain>
        <tissue evidence="16">Adductor muscle</tissue>
    </source>
</reference>
<dbReference type="InterPro" id="IPR029000">
    <property type="entry name" value="Cyclophilin-like_dom_sf"/>
</dbReference>
<evidence type="ECO:0000259" key="15">
    <source>
        <dbReference type="PROSITE" id="PS50072"/>
    </source>
</evidence>
<dbReference type="PANTHER" id="PTHR11804:SF83">
    <property type="entry name" value="LD37516P"/>
    <property type="match status" value="1"/>
</dbReference>
<dbReference type="GO" id="GO:0006508">
    <property type="term" value="P:proteolysis"/>
    <property type="evidence" value="ECO:0007669"/>
    <property type="project" value="UniProtKB-KW"/>
</dbReference>
<comment type="cofactor">
    <cofactor evidence="13">
        <name>Zn(2+)</name>
        <dbReference type="ChEBI" id="CHEBI:29105"/>
    </cofactor>
    <text evidence="13">Binds 1 zinc ion.</text>
</comment>
<comment type="subcellular location">
    <subcellularLocation>
        <location evidence="1">Nucleus</location>
    </subcellularLocation>
</comment>
<evidence type="ECO:0000256" key="11">
    <source>
        <dbReference type="ARBA" id="ARBA00042090"/>
    </source>
</evidence>
<dbReference type="Pfam" id="PF01432">
    <property type="entry name" value="Peptidase_M3"/>
    <property type="match status" value="1"/>
</dbReference>
<dbReference type="FunFam" id="2.40.100.10:FF:000007">
    <property type="entry name" value="Peptidyl-prolyl cis-trans isomerase CWC27 homolog"/>
    <property type="match status" value="1"/>
</dbReference>
<feature type="compositionally biased region" description="Basic and acidic residues" evidence="14">
    <location>
        <begin position="975"/>
        <end position="1042"/>
    </location>
</feature>
<comment type="similarity">
    <text evidence="3">Belongs to the cyclophilin-type PPIase family.</text>
</comment>
<evidence type="ECO:0000256" key="3">
    <source>
        <dbReference type="ARBA" id="ARBA00007365"/>
    </source>
</evidence>
<evidence type="ECO:0000256" key="12">
    <source>
        <dbReference type="ARBA" id="ARBA00046368"/>
    </source>
</evidence>
<evidence type="ECO:0000256" key="6">
    <source>
        <dbReference type="ARBA" id="ARBA00022801"/>
    </source>
</evidence>
<feature type="compositionally biased region" description="Basic and acidic residues" evidence="14">
    <location>
        <begin position="928"/>
        <end position="937"/>
    </location>
</feature>
<dbReference type="GO" id="GO:0005634">
    <property type="term" value="C:nucleus"/>
    <property type="evidence" value="ECO:0007669"/>
    <property type="project" value="UniProtKB-SubCell"/>
</dbReference>
<keyword evidence="8 13" id="KW-0482">Metalloprotease</keyword>
<keyword evidence="6 13" id="KW-0378">Hydrolase</keyword>
<evidence type="ECO:0000256" key="4">
    <source>
        <dbReference type="ARBA" id="ARBA00022670"/>
    </source>
</evidence>
<dbReference type="PRINTS" id="PR00153">
    <property type="entry name" value="CSAPPISMRASE"/>
</dbReference>
<comment type="similarity">
    <text evidence="2 13">Belongs to the peptidase M3 family.</text>
</comment>
<gene>
    <name evidence="16" type="ORF">FSP39_016306</name>
</gene>
<protein>
    <recommendedName>
        <fullName evidence="10">Spliceosome-associated protein CWC27 homolog</fullName>
    </recommendedName>
    <alternativeName>
        <fullName evidence="11">Probable inactive peptidyl-prolyl cis-trans isomerase CWC27 homolog</fullName>
    </alternativeName>
</protein>
<dbReference type="SUPFAM" id="SSF50891">
    <property type="entry name" value="Cyclophilin-like"/>
    <property type="match status" value="1"/>
</dbReference>
<feature type="region of interest" description="Disordered" evidence="14">
    <location>
        <begin position="1091"/>
        <end position="1127"/>
    </location>
</feature>
<evidence type="ECO:0000256" key="8">
    <source>
        <dbReference type="ARBA" id="ARBA00023049"/>
    </source>
</evidence>
<evidence type="ECO:0000256" key="10">
    <source>
        <dbReference type="ARBA" id="ARBA00040027"/>
    </source>
</evidence>
<evidence type="ECO:0000256" key="1">
    <source>
        <dbReference type="ARBA" id="ARBA00004123"/>
    </source>
</evidence>
<dbReference type="Gene3D" id="1.10.1370.10">
    <property type="entry name" value="Neurolysin, domain 3"/>
    <property type="match status" value="1"/>
</dbReference>
<dbReference type="Gene3D" id="3.40.390.10">
    <property type="entry name" value="Collagenase (Catalytic Domain)"/>
    <property type="match status" value="1"/>
</dbReference>
<comment type="caution">
    <text evidence="16">The sequence shown here is derived from an EMBL/GenBank/DDBJ whole genome shotgun (WGS) entry which is preliminary data.</text>
</comment>
<dbReference type="EMBL" id="VSWD01000010">
    <property type="protein sequence ID" value="KAK3090993.1"/>
    <property type="molecule type" value="Genomic_DNA"/>
</dbReference>
<dbReference type="GO" id="GO:0004222">
    <property type="term" value="F:metalloendopeptidase activity"/>
    <property type="evidence" value="ECO:0007669"/>
    <property type="project" value="InterPro"/>
</dbReference>
<dbReference type="CDD" id="cd01925">
    <property type="entry name" value="cyclophilin_CeCYP16-like"/>
    <property type="match status" value="1"/>
</dbReference>
<dbReference type="InterPro" id="IPR020892">
    <property type="entry name" value="Cyclophilin-type_PPIase_CS"/>
</dbReference>
<dbReference type="Proteomes" id="UP001186944">
    <property type="component" value="Unassembled WGS sequence"/>
</dbReference>
<dbReference type="GO" id="GO:0046872">
    <property type="term" value="F:metal ion binding"/>
    <property type="evidence" value="ECO:0007669"/>
    <property type="project" value="UniProtKB-UniRule"/>
</dbReference>
<name>A0AA88XSN7_PINIB</name>
<evidence type="ECO:0000313" key="17">
    <source>
        <dbReference type="Proteomes" id="UP001186944"/>
    </source>
</evidence>
<dbReference type="Gene3D" id="2.40.100.10">
    <property type="entry name" value="Cyclophilin-like"/>
    <property type="match status" value="1"/>
</dbReference>
<dbReference type="GO" id="GO:0003755">
    <property type="term" value="F:peptidyl-prolyl cis-trans isomerase activity"/>
    <property type="evidence" value="ECO:0007669"/>
    <property type="project" value="InterPro"/>
</dbReference>
<keyword evidence="9" id="KW-0539">Nucleus</keyword>
<dbReference type="PANTHER" id="PTHR11804">
    <property type="entry name" value="PROTEASE M3 THIMET OLIGOPEPTIDASE-RELATED"/>
    <property type="match status" value="1"/>
</dbReference>
<dbReference type="AlphaFoldDB" id="A0AA88XSN7"/>
<feature type="compositionally biased region" description="Basic and acidic residues" evidence="14">
    <location>
        <begin position="951"/>
        <end position="964"/>
    </location>
</feature>
<keyword evidence="5 13" id="KW-0479">Metal-binding</keyword>
<proteinExistence type="inferred from homology"/>
<feature type="region of interest" description="Disordered" evidence="14">
    <location>
        <begin position="1152"/>
        <end position="1186"/>
    </location>
</feature>
<feature type="region of interest" description="Disordered" evidence="14">
    <location>
        <begin position="862"/>
        <end position="899"/>
    </location>
</feature>
<dbReference type="InterPro" id="IPR045090">
    <property type="entry name" value="Pept_M3A_M3B"/>
</dbReference>